<dbReference type="InterPro" id="IPR019787">
    <property type="entry name" value="Znf_PHD-finger"/>
</dbReference>
<keyword evidence="8" id="KW-1185">Reference proteome</keyword>
<proteinExistence type="predicted"/>
<keyword evidence="4" id="KW-0805">Transcription regulation</keyword>
<evidence type="ECO:0000313" key="7">
    <source>
        <dbReference type="EMBL" id="GER26232.1"/>
    </source>
</evidence>
<dbReference type="GO" id="GO:0008270">
    <property type="term" value="F:zinc ion binding"/>
    <property type="evidence" value="ECO:0007669"/>
    <property type="project" value="UniProtKB-KW"/>
</dbReference>
<comment type="caution">
    <text evidence="7">The sequence shown here is derived from an EMBL/GenBank/DDBJ whole genome shotgun (WGS) entry which is preliminary data.</text>
</comment>
<dbReference type="Gene3D" id="3.30.40.10">
    <property type="entry name" value="Zinc/RING finger domain, C3HC4 (zinc finger)"/>
    <property type="match status" value="1"/>
</dbReference>
<dbReference type="Pfam" id="PF25874">
    <property type="entry name" value="WHD_plant_repro"/>
    <property type="match status" value="1"/>
</dbReference>
<reference evidence="8" key="1">
    <citation type="journal article" date="2019" name="Curr. Biol.">
        <title>Genome Sequence of Striga asiatica Provides Insight into the Evolution of Plant Parasitism.</title>
        <authorList>
            <person name="Yoshida S."/>
            <person name="Kim S."/>
            <person name="Wafula E.K."/>
            <person name="Tanskanen J."/>
            <person name="Kim Y.M."/>
            <person name="Honaas L."/>
            <person name="Yang Z."/>
            <person name="Spallek T."/>
            <person name="Conn C.E."/>
            <person name="Ichihashi Y."/>
            <person name="Cheong K."/>
            <person name="Cui S."/>
            <person name="Der J.P."/>
            <person name="Gundlach H."/>
            <person name="Jiao Y."/>
            <person name="Hori C."/>
            <person name="Ishida J.K."/>
            <person name="Kasahara H."/>
            <person name="Kiba T."/>
            <person name="Kim M.S."/>
            <person name="Koo N."/>
            <person name="Laohavisit A."/>
            <person name="Lee Y.H."/>
            <person name="Lumba S."/>
            <person name="McCourt P."/>
            <person name="Mortimer J.C."/>
            <person name="Mutuku J.M."/>
            <person name="Nomura T."/>
            <person name="Sasaki-Sekimoto Y."/>
            <person name="Seto Y."/>
            <person name="Wang Y."/>
            <person name="Wakatake T."/>
            <person name="Sakakibara H."/>
            <person name="Demura T."/>
            <person name="Yamaguchi S."/>
            <person name="Yoneyama K."/>
            <person name="Manabe R.I."/>
            <person name="Nelson D.C."/>
            <person name="Schulman A.H."/>
            <person name="Timko M.P."/>
            <person name="dePamphilis C.W."/>
            <person name="Choi D."/>
            <person name="Shirasu K."/>
        </authorList>
    </citation>
    <scope>NUCLEOTIDE SEQUENCE [LARGE SCALE GENOMIC DNA]</scope>
    <source>
        <strain evidence="8">cv. UVA1</strain>
    </source>
</reference>
<dbReference type="InterPro" id="IPR011011">
    <property type="entry name" value="Znf_FYVE_PHD"/>
</dbReference>
<organism evidence="7 8">
    <name type="scientific">Striga asiatica</name>
    <name type="common">Asiatic witchweed</name>
    <name type="synonym">Buchnera asiatica</name>
    <dbReference type="NCBI Taxonomy" id="4170"/>
    <lineage>
        <taxon>Eukaryota</taxon>
        <taxon>Viridiplantae</taxon>
        <taxon>Streptophyta</taxon>
        <taxon>Embryophyta</taxon>
        <taxon>Tracheophyta</taxon>
        <taxon>Spermatophyta</taxon>
        <taxon>Magnoliopsida</taxon>
        <taxon>eudicotyledons</taxon>
        <taxon>Gunneridae</taxon>
        <taxon>Pentapetalae</taxon>
        <taxon>asterids</taxon>
        <taxon>lamiids</taxon>
        <taxon>Lamiales</taxon>
        <taxon>Orobanchaceae</taxon>
        <taxon>Buchnereae</taxon>
        <taxon>Striga</taxon>
    </lineage>
</organism>
<dbReference type="InterPro" id="IPR057765">
    <property type="entry name" value="MS1-like_ubiquitin"/>
</dbReference>
<dbReference type="EMBL" id="BKCP01000891">
    <property type="protein sequence ID" value="GER26232.1"/>
    <property type="molecule type" value="Genomic_DNA"/>
</dbReference>
<dbReference type="SMART" id="SM00249">
    <property type="entry name" value="PHD"/>
    <property type="match status" value="1"/>
</dbReference>
<sequence>MVGPNPESHSKRNKKMSKFYGFHSFAEAGVPVSLDGAFRDNVRQFLLQCAEPEDYSVDGMAVWCTFLVYESKGTVLPLYTVEENVKHSDKPFCEYCRSSGWSHHFVSSRKYRLIIPCNEECNNPLDEGSFDQQTHLLHGLIHCNGYGHLICINGVEGGSKYICGGEIMDLWDRICTTLQVRQISVEDLSRKHKMDLRLLHGVAYGHSWFGKWDYKFSRGSFGVKEHNYESAMDVFSSLSLEQVMHDFSFTSESTPIKQMIHHYRGMSETNLLTIRDLFRFMLTLKTKPPSGRFSVAPFMKPDEKQCLLKTSCRLALRTRPPPNKEKKLAKCRKFSNLAANMDSRWPVRRLQHVAEVIVEALREKRAKNQARSCGMTRQEARDAARVEIGDTGLIDHVLKAMNNVIVGNYVVRRAVNKSTKILEYTIHDHHKDEKNFSTLKTPNPVQPIVLTAERSVYDDLNILYKNVLLDYPNPGPAKFAAQMILHSKHFVKEWPFRDEDDQTLRFICRLTTSSFDLMDDISRDYPPRELVIVPLHATLGELKLAVQNAMRDTYCVTEGLVVTEILETEGVEDEEVLFGLVESGREIWARGYGLEIGESGHRYEGGSESWTVRCRCGARDDDGERMVSCDICEAWQHTLCSGIEDSEAVPKLFVCDSCCSSLAPERVSCGFVNEYDFYENPMKMMMMTPEDDMQLLY</sequence>
<dbReference type="Proteomes" id="UP000325081">
    <property type="component" value="Unassembled WGS sequence"/>
</dbReference>
<dbReference type="Pfam" id="PF25565">
    <property type="entry name" value="Ubiquitin_At1g33420"/>
    <property type="match status" value="1"/>
</dbReference>
<name>A0A5A7P0F9_STRAF</name>
<evidence type="ECO:0000259" key="6">
    <source>
        <dbReference type="SMART" id="SM00249"/>
    </source>
</evidence>
<dbReference type="CDD" id="cd15556">
    <property type="entry name" value="PHD_MMD1_like"/>
    <property type="match status" value="1"/>
</dbReference>
<dbReference type="OrthoDB" id="436852at2759"/>
<dbReference type="InterPro" id="IPR059080">
    <property type="entry name" value="WHD_PTC1"/>
</dbReference>
<keyword evidence="1" id="KW-0479">Metal-binding</keyword>
<dbReference type="SUPFAM" id="SSF57903">
    <property type="entry name" value="FYVE/PHD zinc finger"/>
    <property type="match status" value="1"/>
</dbReference>
<protein>
    <submittedName>
        <fullName evidence="7">PHD finger protein</fullName>
    </submittedName>
</protein>
<evidence type="ECO:0000256" key="2">
    <source>
        <dbReference type="ARBA" id="ARBA00022771"/>
    </source>
</evidence>
<dbReference type="InterPro" id="IPR013083">
    <property type="entry name" value="Znf_RING/FYVE/PHD"/>
</dbReference>
<accession>A0A5A7P0F9</accession>
<dbReference type="InterPro" id="IPR058054">
    <property type="entry name" value="Znf_MS1-like"/>
</dbReference>
<dbReference type="InterPro" id="IPR019786">
    <property type="entry name" value="Zinc_finger_PHD-type_CS"/>
</dbReference>
<feature type="domain" description="Zinc finger PHD-type" evidence="6">
    <location>
        <begin position="613"/>
        <end position="659"/>
    </location>
</feature>
<evidence type="ECO:0000256" key="3">
    <source>
        <dbReference type="ARBA" id="ARBA00022833"/>
    </source>
</evidence>
<evidence type="ECO:0000313" key="8">
    <source>
        <dbReference type="Proteomes" id="UP000325081"/>
    </source>
</evidence>
<keyword evidence="3" id="KW-0862">Zinc</keyword>
<dbReference type="Pfam" id="PF00628">
    <property type="entry name" value="PHD"/>
    <property type="match status" value="1"/>
</dbReference>
<dbReference type="PANTHER" id="PTHR46201">
    <property type="entry name" value="PHD FINGER PROTEIN MALE MEIOCYTE DEATH 1-RELATED"/>
    <property type="match status" value="1"/>
</dbReference>
<dbReference type="AlphaFoldDB" id="A0A5A7P0F9"/>
<keyword evidence="2" id="KW-0863">Zinc-finger</keyword>
<keyword evidence="5" id="KW-0804">Transcription</keyword>
<evidence type="ECO:0000256" key="4">
    <source>
        <dbReference type="ARBA" id="ARBA00023015"/>
    </source>
</evidence>
<evidence type="ECO:0000256" key="1">
    <source>
        <dbReference type="ARBA" id="ARBA00022723"/>
    </source>
</evidence>
<dbReference type="PROSITE" id="PS01359">
    <property type="entry name" value="ZF_PHD_1"/>
    <property type="match status" value="1"/>
</dbReference>
<gene>
    <name evidence="7" type="ORF">STAS_01862</name>
</gene>
<dbReference type="PANTHER" id="PTHR46201:SF9">
    <property type="entry name" value="PHD FINGER PROTEIN MALE MEIOCYTE DEATH 1"/>
    <property type="match status" value="1"/>
</dbReference>
<dbReference type="InterPro" id="IPR001965">
    <property type="entry name" value="Znf_PHD"/>
</dbReference>
<evidence type="ECO:0000256" key="5">
    <source>
        <dbReference type="ARBA" id="ARBA00023163"/>
    </source>
</evidence>